<sequence length="143" mass="16668">MQDLISSQLEEYKQATGDFGMPIVVRQREKLNPVAFWEQFGNNCPDLQKFAIRVLSQCTSATGCERNRSVFEFIHSKKRNRLEHKRLNDLVFVRYNLKLRERAIGRTKEALDHVCLDNIDVLADWVFEEESVITQEYLDSDGG</sequence>
<name>A0AA88VRV0_9ASTE</name>
<accession>A0AA88VRV0</accession>
<dbReference type="InterPro" id="IPR008906">
    <property type="entry name" value="HATC_C_dom"/>
</dbReference>
<dbReference type="SUPFAM" id="SSF53098">
    <property type="entry name" value="Ribonuclease H-like"/>
    <property type="match status" value="1"/>
</dbReference>
<feature type="domain" description="HAT C-terminal dimerisation" evidence="1">
    <location>
        <begin position="23"/>
        <end position="97"/>
    </location>
</feature>
<evidence type="ECO:0000259" key="1">
    <source>
        <dbReference type="Pfam" id="PF05699"/>
    </source>
</evidence>
<dbReference type="PANTHER" id="PTHR32166">
    <property type="entry name" value="OSJNBA0013A04.12 PROTEIN"/>
    <property type="match status" value="1"/>
</dbReference>
<dbReference type="EMBL" id="JAVXUP010001387">
    <property type="protein sequence ID" value="KAK3012319.1"/>
    <property type="molecule type" value="Genomic_DNA"/>
</dbReference>
<dbReference type="InterPro" id="IPR012337">
    <property type="entry name" value="RNaseH-like_sf"/>
</dbReference>
<dbReference type="GO" id="GO:0046983">
    <property type="term" value="F:protein dimerization activity"/>
    <property type="evidence" value="ECO:0007669"/>
    <property type="project" value="InterPro"/>
</dbReference>
<dbReference type="PANTHER" id="PTHR32166:SF74">
    <property type="entry name" value="OS05G0256350 PROTEIN"/>
    <property type="match status" value="1"/>
</dbReference>
<reference evidence="2" key="1">
    <citation type="submission" date="2022-12" db="EMBL/GenBank/DDBJ databases">
        <title>Draft genome assemblies for two species of Escallonia (Escalloniales).</title>
        <authorList>
            <person name="Chanderbali A."/>
            <person name="Dervinis C."/>
            <person name="Anghel I."/>
            <person name="Soltis D."/>
            <person name="Soltis P."/>
            <person name="Zapata F."/>
        </authorList>
    </citation>
    <scope>NUCLEOTIDE SEQUENCE</scope>
    <source>
        <strain evidence="2">UCBG64.0493</strain>
        <tissue evidence="2">Leaf</tissue>
    </source>
</reference>
<keyword evidence="3" id="KW-1185">Reference proteome</keyword>
<comment type="caution">
    <text evidence="2">The sequence shown here is derived from an EMBL/GenBank/DDBJ whole genome shotgun (WGS) entry which is preliminary data.</text>
</comment>
<proteinExistence type="predicted"/>
<gene>
    <name evidence="2" type="ORF">RJ639_012619</name>
</gene>
<organism evidence="2 3">
    <name type="scientific">Escallonia herrerae</name>
    <dbReference type="NCBI Taxonomy" id="1293975"/>
    <lineage>
        <taxon>Eukaryota</taxon>
        <taxon>Viridiplantae</taxon>
        <taxon>Streptophyta</taxon>
        <taxon>Embryophyta</taxon>
        <taxon>Tracheophyta</taxon>
        <taxon>Spermatophyta</taxon>
        <taxon>Magnoliopsida</taxon>
        <taxon>eudicotyledons</taxon>
        <taxon>Gunneridae</taxon>
        <taxon>Pentapetalae</taxon>
        <taxon>asterids</taxon>
        <taxon>campanulids</taxon>
        <taxon>Escalloniales</taxon>
        <taxon>Escalloniaceae</taxon>
        <taxon>Escallonia</taxon>
    </lineage>
</organism>
<protein>
    <recommendedName>
        <fullName evidence="1">HAT C-terminal dimerisation domain-containing protein</fullName>
    </recommendedName>
</protein>
<evidence type="ECO:0000313" key="3">
    <source>
        <dbReference type="Proteomes" id="UP001188597"/>
    </source>
</evidence>
<evidence type="ECO:0000313" key="2">
    <source>
        <dbReference type="EMBL" id="KAK3012319.1"/>
    </source>
</evidence>
<dbReference type="Proteomes" id="UP001188597">
    <property type="component" value="Unassembled WGS sequence"/>
</dbReference>
<dbReference type="Pfam" id="PF05699">
    <property type="entry name" value="Dimer_Tnp_hAT"/>
    <property type="match status" value="1"/>
</dbReference>
<dbReference type="AlphaFoldDB" id="A0AA88VRV0"/>